<dbReference type="InterPro" id="IPR006162">
    <property type="entry name" value="Ppantetheine_attach_site"/>
</dbReference>
<dbReference type="Proteomes" id="UP000315369">
    <property type="component" value="Unassembled WGS sequence"/>
</dbReference>
<dbReference type="OrthoDB" id="9803968at2"/>
<name>A0A540WIL2_9BACT</name>
<dbReference type="GO" id="GO:0043041">
    <property type="term" value="P:amino acid activation for nonribosomal peptide biosynthetic process"/>
    <property type="evidence" value="ECO:0007669"/>
    <property type="project" value="TreeGrafter"/>
</dbReference>
<dbReference type="CDD" id="cd17646">
    <property type="entry name" value="A_NRPS_AB3403-like"/>
    <property type="match status" value="1"/>
</dbReference>
<dbReference type="Gene3D" id="3.30.300.30">
    <property type="match status" value="2"/>
</dbReference>
<protein>
    <submittedName>
        <fullName evidence="6">Amino acid adenylation domain-containing protein</fullName>
    </submittedName>
</protein>
<dbReference type="InterPro" id="IPR009081">
    <property type="entry name" value="PP-bd_ACP"/>
</dbReference>
<dbReference type="SMART" id="SM00823">
    <property type="entry name" value="PKS_PP"/>
    <property type="match status" value="2"/>
</dbReference>
<dbReference type="PROSITE" id="PS00012">
    <property type="entry name" value="PHOSPHOPANTETHEINE"/>
    <property type="match status" value="2"/>
</dbReference>
<gene>
    <name evidence="6" type="ORF">FJV41_47685</name>
</gene>
<dbReference type="Gene3D" id="3.30.559.10">
    <property type="entry name" value="Chloramphenicol acetyltransferase-like domain"/>
    <property type="match status" value="2"/>
</dbReference>
<dbReference type="GO" id="GO:0003824">
    <property type="term" value="F:catalytic activity"/>
    <property type="evidence" value="ECO:0007669"/>
    <property type="project" value="InterPro"/>
</dbReference>
<dbReference type="GO" id="GO:0044550">
    <property type="term" value="P:secondary metabolite biosynthetic process"/>
    <property type="evidence" value="ECO:0007669"/>
    <property type="project" value="UniProtKB-ARBA"/>
</dbReference>
<dbReference type="InterPro" id="IPR001242">
    <property type="entry name" value="Condensation_dom"/>
</dbReference>
<dbReference type="FunFam" id="3.30.559.10:FF:000012">
    <property type="entry name" value="Non-ribosomal peptide synthetase"/>
    <property type="match status" value="2"/>
</dbReference>
<evidence type="ECO:0000313" key="6">
    <source>
        <dbReference type="EMBL" id="TQF08856.1"/>
    </source>
</evidence>
<feature type="non-terminal residue" evidence="6">
    <location>
        <position position="1"/>
    </location>
</feature>
<dbReference type="SUPFAM" id="SSF56801">
    <property type="entry name" value="Acetyl-CoA synthetase-like"/>
    <property type="match status" value="3"/>
</dbReference>
<dbReference type="Gene3D" id="2.30.38.10">
    <property type="entry name" value="Luciferase, Domain 3"/>
    <property type="match status" value="1"/>
</dbReference>
<dbReference type="PANTHER" id="PTHR45527:SF1">
    <property type="entry name" value="FATTY ACID SYNTHASE"/>
    <property type="match status" value="1"/>
</dbReference>
<evidence type="ECO:0000256" key="1">
    <source>
        <dbReference type="ARBA" id="ARBA00001957"/>
    </source>
</evidence>
<dbReference type="SUPFAM" id="SSF52777">
    <property type="entry name" value="CoA-dependent acyltransferases"/>
    <property type="match status" value="4"/>
</dbReference>
<dbReference type="Pfam" id="PF13193">
    <property type="entry name" value="AMP-binding_C"/>
    <property type="match status" value="2"/>
</dbReference>
<feature type="non-terminal residue" evidence="6">
    <location>
        <position position="1854"/>
    </location>
</feature>
<dbReference type="GO" id="GO:0072330">
    <property type="term" value="P:monocarboxylic acid biosynthetic process"/>
    <property type="evidence" value="ECO:0007669"/>
    <property type="project" value="UniProtKB-ARBA"/>
</dbReference>
<dbReference type="NCBIfam" id="TIGR01733">
    <property type="entry name" value="AA-adenyl-dom"/>
    <property type="match status" value="1"/>
</dbReference>
<dbReference type="InterPro" id="IPR025110">
    <property type="entry name" value="AMP-bd_C"/>
</dbReference>
<evidence type="ECO:0000256" key="3">
    <source>
        <dbReference type="ARBA" id="ARBA00022450"/>
    </source>
</evidence>
<dbReference type="InterPro" id="IPR036736">
    <property type="entry name" value="ACP-like_sf"/>
</dbReference>
<dbReference type="FunFam" id="3.30.300.30:FF:000010">
    <property type="entry name" value="Enterobactin synthetase component F"/>
    <property type="match status" value="2"/>
</dbReference>
<dbReference type="FunFam" id="3.40.50.12780:FF:000012">
    <property type="entry name" value="Non-ribosomal peptide synthetase"/>
    <property type="match status" value="1"/>
</dbReference>
<proteinExistence type="inferred from homology"/>
<keyword evidence="3" id="KW-0596">Phosphopantetheine</keyword>
<dbReference type="FunFam" id="3.40.50.980:FF:000002">
    <property type="entry name" value="Enterobactin synthetase component F"/>
    <property type="match status" value="1"/>
</dbReference>
<dbReference type="FunFam" id="3.40.50.980:FF:000001">
    <property type="entry name" value="Non-ribosomal peptide synthetase"/>
    <property type="match status" value="1"/>
</dbReference>
<dbReference type="PROSITE" id="PS50075">
    <property type="entry name" value="CARRIER"/>
    <property type="match status" value="2"/>
</dbReference>
<dbReference type="FunFam" id="1.10.1200.10:FF:000005">
    <property type="entry name" value="Nonribosomal peptide synthetase 1"/>
    <property type="match status" value="1"/>
</dbReference>
<evidence type="ECO:0000259" key="5">
    <source>
        <dbReference type="PROSITE" id="PS50075"/>
    </source>
</evidence>
<dbReference type="GO" id="GO:0031177">
    <property type="term" value="F:phosphopantetheine binding"/>
    <property type="evidence" value="ECO:0007669"/>
    <property type="project" value="InterPro"/>
</dbReference>
<comment type="cofactor">
    <cofactor evidence="1">
        <name>pantetheine 4'-phosphate</name>
        <dbReference type="ChEBI" id="CHEBI:47942"/>
    </cofactor>
</comment>
<dbReference type="InterPro" id="IPR023213">
    <property type="entry name" value="CAT-like_dom_sf"/>
</dbReference>
<dbReference type="FunFam" id="1.10.1200.10:FF:000016">
    <property type="entry name" value="Non-ribosomal peptide synthase"/>
    <property type="match status" value="1"/>
</dbReference>
<accession>A0A540WIL2</accession>
<dbReference type="InterPro" id="IPR010071">
    <property type="entry name" value="AA_adenyl_dom"/>
</dbReference>
<keyword evidence="7" id="KW-1185">Reference proteome</keyword>
<dbReference type="PANTHER" id="PTHR45527">
    <property type="entry name" value="NONRIBOSOMAL PEPTIDE SYNTHETASE"/>
    <property type="match status" value="1"/>
</dbReference>
<dbReference type="Gene3D" id="1.10.1200.10">
    <property type="entry name" value="ACP-like"/>
    <property type="match status" value="2"/>
</dbReference>
<dbReference type="Gene3D" id="3.40.50.980">
    <property type="match status" value="4"/>
</dbReference>
<dbReference type="Gene3D" id="3.30.559.30">
    <property type="entry name" value="Nonribosomal peptide synthetase, condensation domain"/>
    <property type="match status" value="2"/>
</dbReference>
<evidence type="ECO:0000256" key="2">
    <source>
        <dbReference type="ARBA" id="ARBA00006432"/>
    </source>
</evidence>
<sequence>EFLGRRDAQVKVRGYRIELGEVEAALASHASVSEVAVVVREDVPGDKRLVAYLVPASSERTPNAESASRLVDLSVVRAHLRSRLPEYMVPSSLVVLDTLPLTPNGKVDRKALPSPDTHGAEPETFVAPRTPVEASLAAIFSEVLNVERVGLHDDFFELGGHSLLATQLVSRIRTVFAVELPLREVFESPTVELLARRFEQPRSEAVEQRVPPLLPVPRTDVLPLSFAQQRLWFLDQLEPGSAFYNIATGVRLTGALDVTALERAFAELVRRHESLRTTFRADAGTPVQVILPEGRVPLEQVDLTELPFEQRDRETPQRAEAEALRPFDLGKGPLLRTLLLKLSEREHVLVLMMHHIVSDGWSMGVLVREVGALYDAYAQGQPSPLRELPVQYADYAVWQRAWLQGAELERQLAYWRNQLEGAPRALDLPTDRPRPAVQTFRGESRRLAGPPALRDAVKELARRENATPFMVLLAAFQTLLARYSGQEDVCVGSPIANRTREETEGLIGFFVNTLVMRTTVSSEDCFRDLLARVRETTLGAYGHQDVPFEKLVEELQPVRDLSRPPLFQVMFVLQNAPTTALSAAGLRLDPTESAGRTAKFDLTLELTDTDQGLAGALEFNSDLFDARTVDRLLGHLRSLLESAVRAPEKRLLDLEWLTPDERRQVLTEWNDTQRPRAPGALLHHLVEAQVQRTPDAVAVVFEETQLTYWELDRRANQLAWQLLARGVGPESRVAVCAERSLELMVALLGVLKSGAAYVPLDPGYPQERLEYMLDDAEPAVLLTQQRLLAILPRHEVDTLCLDSGWDAVRRESTDAPPVELEGDALAYIIYTSGSTGRPKGAMNTHAAICNRLLWMQEAHGLVEEDRVLQKTPFSFDVSVWELFWPLMTGARLVMARPGGHREPAYLVDLVARERVTTLHFVPSMLRPFLEEPRLADCVRLKRVVCSGEALTPELRDLFHARLGAELHNLYGPTEAAVDVTAWTCERGVPGDRVPIGRPIANTRMYVLGERFHPLPVGVAGELYIGGVQLARGYWRRPDLTAERFLADPYSPVPGGRLYRTGDRARWLADGSLEYLGRRDGQVKLRGFRIELGEVESVLRKHPSVAEAVVVVREDVPGDARLVAYVAPPQGSTLESTDLRTYAQRLLPEYMVPSAWVVLDSLPLSPNGKVDRKALPTPDARDEAGAEDVWVSPRTPTEELLAGIWAEVLRLDTVGVHEDFFGLGGHSLLATQVLSRIRGAFGVELPLRELFESPTVARLGARLESAVRAGGGVAPPLKARADRSFAPPLSFAQQRLWFLDQLSPGESSYNLPVAVRLTGTLDVEALRHGLSELVRRHESLRTTFRAGAGGPVQVIAEEAELVLRCEDVSGLSERESSVRRLFEEEARRPFDLETGPLLRTVLVKLSEQEHVLVLVMHHIVTDGWSMGVLVREVGALYGARVKGQPSPLSELPVQYADYAVWQREWLQGAELERQLAYWRTQLEGASSVLELPTDRPRPAVQTHRGGFVKALWGSALWRSVEGLGRREGATPFMVLLAAYQTMLGRYSGQEDVCVGAPIAGRTRTETEGLIGFFVNTLVLRGRLEREESFAGLVKQVRETLLGAYAHQDVPFEKLVEELQPERDLSRSPLFQVTLTLQNTPVTELRQEGLTLRGMDAEGTTSKVDLSLVVEEVADGVAVVANYNSDLFERRTVEVMVEHLRVLLEAGVARPEARLWTLPMQGEEARRVVVEEWSGRRVEYPREASLASLFEEQVRRSPEAVAVEYEGERLSYGELNRRANQLAHHLRGMGVGPEVKVGLCVERSLELVVSVLGILKAGGAYVPLDASYPLERLGWMKREAGVAVLVAQERLADEVA</sequence>
<evidence type="ECO:0000256" key="4">
    <source>
        <dbReference type="ARBA" id="ARBA00022553"/>
    </source>
</evidence>
<dbReference type="SUPFAM" id="SSF47336">
    <property type="entry name" value="ACP-like"/>
    <property type="match status" value="2"/>
</dbReference>
<dbReference type="GO" id="GO:0005829">
    <property type="term" value="C:cytosol"/>
    <property type="evidence" value="ECO:0007669"/>
    <property type="project" value="TreeGrafter"/>
</dbReference>
<feature type="domain" description="Carrier" evidence="5">
    <location>
        <begin position="127"/>
        <end position="202"/>
    </location>
</feature>
<reference evidence="6 7" key="1">
    <citation type="submission" date="2019-06" db="EMBL/GenBank/DDBJ databases">
        <authorList>
            <person name="Livingstone P."/>
            <person name="Whitworth D."/>
        </authorList>
    </citation>
    <scope>NUCLEOTIDE SEQUENCE [LARGE SCALE GENOMIC DNA]</scope>
    <source>
        <strain evidence="6 7">AM401</strain>
    </source>
</reference>
<dbReference type="RefSeq" id="WP_141649273.1">
    <property type="nucleotide sequence ID" value="NZ_VIFM01000433.1"/>
</dbReference>
<dbReference type="InterPro" id="IPR045851">
    <property type="entry name" value="AMP-bd_C_sf"/>
</dbReference>
<organism evidence="6 7">
    <name type="scientific">Myxococcus llanfairpwllgwyngyllgogerychwyrndrobwllllantysiliogogogochensis</name>
    <dbReference type="NCBI Taxonomy" id="2590453"/>
    <lineage>
        <taxon>Bacteria</taxon>
        <taxon>Pseudomonadati</taxon>
        <taxon>Myxococcota</taxon>
        <taxon>Myxococcia</taxon>
        <taxon>Myxococcales</taxon>
        <taxon>Cystobacterineae</taxon>
        <taxon>Myxococcaceae</taxon>
        <taxon>Myxococcus</taxon>
    </lineage>
</organism>
<dbReference type="PROSITE" id="PS00455">
    <property type="entry name" value="AMP_BINDING"/>
    <property type="match status" value="1"/>
</dbReference>
<evidence type="ECO:0000313" key="7">
    <source>
        <dbReference type="Proteomes" id="UP000315369"/>
    </source>
</evidence>
<dbReference type="InterPro" id="IPR020806">
    <property type="entry name" value="PKS_PP-bd"/>
</dbReference>
<dbReference type="EMBL" id="VIFM01000433">
    <property type="protein sequence ID" value="TQF08856.1"/>
    <property type="molecule type" value="Genomic_DNA"/>
</dbReference>
<dbReference type="Pfam" id="PF00550">
    <property type="entry name" value="PP-binding"/>
    <property type="match status" value="2"/>
</dbReference>
<dbReference type="Pfam" id="PF00501">
    <property type="entry name" value="AMP-binding"/>
    <property type="match status" value="2"/>
</dbReference>
<dbReference type="Pfam" id="PF00668">
    <property type="entry name" value="Condensation"/>
    <property type="match status" value="2"/>
</dbReference>
<dbReference type="FunFam" id="2.30.38.10:FF:000001">
    <property type="entry name" value="Non-ribosomal peptide synthetase PvdI"/>
    <property type="match status" value="1"/>
</dbReference>
<feature type="domain" description="Carrier" evidence="5">
    <location>
        <begin position="1191"/>
        <end position="1266"/>
    </location>
</feature>
<comment type="caution">
    <text evidence="6">The sequence shown here is derived from an EMBL/GenBank/DDBJ whole genome shotgun (WGS) entry which is preliminary data.</text>
</comment>
<dbReference type="InterPro" id="IPR020845">
    <property type="entry name" value="AMP-binding_CS"/>
</dbReference>
<dbReference type="CDD" id="cd19531">
    <property type="entry name" value="LCL_NRPS-like"/>
    <property type="match status" value="2"/>
</dbReference>
<keyword evidence="4" id="KW-0597">Phosphoprotein</keyword>
<comment type="similarity">
    <text evidence="2">Belongs to the ATP-dependent AMP-binding enzyme family.</text>
</comment>
<dbReference type="InterPro" id="IPR000873">
    <property type="entry name" value="AMP-dep_synth/lig_dom"/>
</dbReference>